<accession>A0ACB6Z062</accession>
<sequence length="361" mass="39973">MTNSEDIAPQFSTYPYSWAPDCGVTLDEFLKKVPQRPSMVEDDGTKPWIWVKGSDPSREDTSTDEALEEAAELLKGATTRIEEIKNDSSIPVRSNKKTGARSKKELREEAQAEATTKLREIAVRHGYLTGKWLVFASPDKVDAIWNRLAHSLVSGPLAQTSAFLSKVSTTPKSPGQHYQHVMCVYLPNIFDKDEVKKVMRVLLRDHGLNLSGVKSDLYTGIHLDSKHASGIPSTIWKNTSLLTEDEIKQLKDEFFADLEAGKSKKADPEAGASDGKEGGMTEESTSKSKAKHKLQLKKKKVDDDPFASDDGEGISETKTSKPPVSKKPFLKTSTATKRVREESESGEDVKPKRKAPLKSKE</sequence>
<protein>
    <submittedName>
        <fullName evidence="1">Uncharacterized protein</fullName>
    </submittedName>
</protein>
<keyword evidence="2" id="KW-1185">Reference proteome</keyword>
<dbReference type="Proteomes" id="UP000886501">
    <property type="component" value="Unassembled WGS sequence"/>
</dbReference>
<proteinExistence type="predicted"/>
<gene>
    <name evidence="1" type="ORF">BDM02DRAFT_3104866</name>
</gene>
<evidence type="ECO:0000313" key="2">
    <source>
        <dbReference type="Proteomes" id="UP000886501"/>
    </source>
</evidence>
<organism evidence="1 2">
    <name type="scientific">Thelephora ganbajun</name>
    <name type="common">Ganba fungus</name>
    <dbReference type="NCBI Taxonomy" id="370292"/>
    <lineage>
        <taxon>Eukaryota</taxon>
        <taxon>Fungi</taxon>
        <taxon>Dikarya</taxon>
        <taxon>Basidiomycota</taxon>
        <taxon>Agaricomycotina</taxon>
        <taxon>Agaricomycetes</taxon>
        <taxon>Thelephorales</taxon>
        <taxon>Thelephoraceae</taxon>
        <taxon>Thelephora</taxon>
    </lineage>
</organism>
<reference evidence="1" key="2">
    <citation type="journal article" date="2020" name="Nat. Commun.">
        <title>Large-scale genome sequencing of mycorrhizal fungi provides insights into the early evolution of symbiotic traits.</title>
        <authorList>
            <person name="Miyauchi S."/>
            <person name="Kiss E."/>
            <person name="Kuo A."/>
            <person name="Drula E."/>
            <person name="Kohler A."/>
            <person name="Sanchez-Garcia M."/>
            <person name="Morin E."/>
            <person name="Andreopoulos B."/>
            <person name="Barry K.W."/>
            <person name="Bonito G."/>
            <person name="Buee M."/>
            <person name="Carver A."/>
            <person name="Chen C."/>
            <person name="Cichocki N."/>
            <person name="Clum A."/>
            <person name="Culley D."/>
            <person name="Crous P.W."/>
            <person name="Fauchery L."/>
            <person name="Girlanda M."/>
            <person name="Hayes R.D."/>
            <person name="Keri Z."/>
            <person name="LaButti K."/>
            <person name="Lipzen A."/>
            <person name="Lombard V."/>
            <person name="Magnuson J."/>
            <person name="Maillard F."/>
            <person name="Murat C."/>
            <person name="Nolan M."/>
            <person name="Ohm R.A."/>
            <person name="Pangilinan J."/>
            <person name="Pereira M.F."/>
            <person name="Perotto S."/>
            <person name="Peter M."/>
            <person name="Pfister S."/>
            <person name="Riley R."/>
            <person name="Sitrit Y."/>
            <person name="Stielow J.B."/>
            <person name="Szollosi G."/>
            <person name="Zifcakova L."/>
            <person name="Stursova M."/>
            <person name="Spatafora J.W."/>
            <person name="Tedersoo L."/>
            <person name="Vaario L.M."/>
            <person name="Yamada A."/>
            <person name="Yan M."/>
            <person name="Wang P."/>
            <person name="Xu J."/>
            <person name="Bruns T."/>
            <person name="Baldrian P."/>
            <person name="Vilgalys R."/>
            <person name="Dunand C."/>
            <person name="Henrissat B."/>
            <person name="Grigoriev I.V."/>
            <person name="Hibbett D."/>
            <person name="Nagy L.G."/>
            <person name="Martin F.M."/>
        </authorList>
    </citation>
    <scope>NUCLEOTIDE SEQUENCE</scope>
    <source>
        <strain evidence="1">P2</strain>
    </source>
</reference>
<dbReference type="EMBL" id="MU118281">
    <property type="protein sequence ID" value="KAF9643115.1"/>
    <property type="molecule type" value="Genomic_DNA"/>
</dbReference>
<comment type="caution">
    <text evidence="1">The sequence shown here is derived from an EMBL/GenBank/DDBJ whole genome shotgun (WGS) entry which is preliminary data.</text>
</comment>
<name>A0ACB6Z062_THEGA</name>
<reference evidence="1" key="1">
    <citation type="submission" date="2019-10" db="EMBL/GenBank/DDBJ databases">
        <authorList>
            <consortium name="DOE Joint Genome Institute"/>
            <person name="Kuo A."/>
            <person name="Miyauchi S."/>
            <person name="Kiss E."/>
            <person name="Drula E."/>
            <person name="Kohler A."/>
            <person name="Sanchez-Garcia M."/>
            <person name="Andreopoulos B."/>
            <person name="Barry K.W."/>
            <person name="Bonito G."/>
            <person name="Buee M."/>
            <person name="Carver A."/>
            <person name="Chen C."/>
            <person name="Cichocki N."/>
            <person name="Clum A."/>
            <person name="Culley D."/>
            <person name="Crous P.W."/>
            <person name="Fauchery L."/>
            <person name="Girlanda M."/>
            <person name="Hayes R."/>
            <person name="Keri Z."/>
            <person name="Labutti K."/>
            <person name="Lipzen A."/>
            <person name="Lombard V."/>
            <person name="Magnuson J."/>
            <person name="Maillard F."/>
            <person name="Morin E."/>
            <person name="Murat C."/>
            <person name="Nolan M."/>
            <person name="Ohm R."/>
            <person name="Pangilinan J."/>
            <person name="Pereira M."/>
            <person name="Perotto S."/>
            <person name="Peter M."/>
            <person name="Riley R."/>
            <person name="Sitrit Y."/>
            <person name="Stielow B."/>
            <person name="Szollosi G."/>
            <person name="Zifcakova L."/>
            <person name="Stursova M."/>
            <person name="Spatafora J.W."/>
            <person name="Tedersoo L."/>
            <person name="Vaario L.-M."/>
            <person name="Yamada A."/>
            <person name="Yan M."/>
            <person name="Wang P."/>
            <person name="Xu J."/>
            <person name="Bruns T."/>
            <person name="Baldrian P."/>
            <person name="Vilgalys R."/>
            <person name="Henrissat B."/>
            <person name="Grigoriev I.V."/>
            <person name="Hibbett D."/>
            <person name="Nagy L.G."/>
            <person name="Martin F.M."/>
        </authorList>
    </citation>
    <scope>NUCLEOTIDE SEQUENCE</scope>
    <source>
        <strain evidence="1">P2</strain>
    </source>
</reference>
<evidence type="ECO:0000313" key="1">
    <source>
        <dbReference type="EMBL" id="KAF9643115.1"/>
    </source>
</evidence>